<dbReference type="EMBL" id="JAHDVG010000466">
    <property type="protein sequence ID" value="KAH1183170.1"/>
    <property type="molecule type" value="Genomic_DNA"/>
</dbReference>
<evidence type="ECO:0000313" key="3">
    <source>
        <dbReference type="Proteomes" id="UP000827986"/>
    </source>
</evidence>
<keyword evidence="3" id="KW-1185">Reference proteome</keyword>
<accession>A0A9D3XQ41</accession>
<dbReference type="AlphaFoldDB" id="A0A9D3XQ41"/>
<feature type="compositionally biased region" description="Low complexity" evidence="1">
    <location>
        <begin position="98"/>
        <end position="107"/>
    </location>
</feature>
<gene>
    <name evidence="2" type="ORF">KIL84_004662</name>
</gene>
<feature type="region of interest" description="Disordered" evidence="1">
    <location>
        <begin position="85"/>
        <end position="114"/>
    </location>
</feature>
<evidence type="ECO:0000256" key="1">
    <source>
        <dbReference type="SAM" id="MobiDB-lite"/>
    </source>
</evidence>
<dbReference type="Proteomes" id="UP000827986">
    <property type="component" value="Unassembled WGS sequence"/>
</dbReference>
<feature type="compositionally biased region" description="Pro residues" evidence="1">
    <location>
        <begin position="88"/>
        <end position="97"/>
    </location>
</feature>
<reference evidence="2" key="1">
    <citation type="submission" date="2021-09" db="EMBL/GenBank/DDBJ databases">
        <title>The genome of Mauremys mutica provides insights into the evolution of semi-aquatic lifestyle.</title>
        <authorList>
            <person name="Gong S."/>
            <person name="Gao Y."/>
        </authorList>
    </citation>
    <scope>NUCLEOTIDE SEQUENCE</scope>
    <source>
        <strain evidence="2">MM-2020</strain>
        <tissue evidence="2">Muscle</tissue>
    </source>
</reference>
<proteinExistence type="predicted"/>
<comment type="caution">
    <text evidence="2">The sequence shown here is derived from an EMBL/GenBank/DDBJ whole genome shotgun (WGS) entry which is preliminary data.</text>
</comment>
<evidence type="ECO:0000313" key="2">
    <source>
        <dbReference type="EMBL" id="KAH1183170.1"/>
    </source>
</evidence>
<sequence length="114" mass="12091">MSASQVALLWPGRLLSSQGALVVTLLLTPCLARARGRRMSSIAAMGTVSFTWRPRIGESSGQLQVEEKGDHKRLELPRSKACSLHPAPLTPALPPAVTPRTAPQWGAGAWGGGR</sequence>
<name>A0A9D3XQ41_9SAUR</name>
<organism evidence="2 3">
    <name type="scientific">Mauremys mutica</name>
    <name type="common">yellowpond turtle</name>
    <dbReference type="NCBI Taxonomy" id="74926"/>
    <lineage>
        <taxon>Eukaryota</taxon>
        <taxon>Metazoa</taxon>
        <taxon>Chordata</taxon>
        <taxon>Craniata</taxon>
        <taxon>Vertebrata</taxon>
        <taxon>Euteleostomi</taxon>
        <taxon>Archelosauria</taxon>
        <taxon>Testudinata</taxon>
        <taxon>Testudines</taxon>
        <taxon>Cryptodira</taxon>
        <taxon>Durocryptodira</taxon>
        <taxon>Testudinoidea</taxon>
        <taxon>Geoemydidae</taxon>
        <taxon>Geoemydinae</taxon>
        <taxon>Mauremys</taxon>
    </lineage>
</organism>
<protein>
    <submittedName>
        <fullName evidence="2">Uncharacterized protein</fullName>
    </submittedName>
</protein>